<feature type="chain" id="PRO_5019158314" description="Copper amine oxidase-like N-terminal domain-containing protein" evidence="1">
    <location>
        <begin position="26"/>
        <end position="192"/>
    </location>
</feature>
<accession>A0A430JJY5</accession>
<dbReference type="OrthoDB" id="2627147at2"/>
<dbReference type="InterPro" id="IPR012854">
    <property type="entry name" value="Cu_amine_oxidase-like_N"/>
</dbReference>
<sequence>MKNWRTMLMTGVVACTLALPALANADEMMNKNSYDYTGVTTMMKDGMELVPLRQVAESLGYQVWWMGETRSITLSKTMMDDKGMMQDKSMMDDKGMMKDKTMMDDKGMMQDKSMMGDKGMMQDKSMMDSKGMMEDKSMMQDKSMVDSKGIMLQIDSKSVQIDGMTELMMYAPVLIDSTTYVTKAFVDMYLLK</sequence>
<dbReference type="InterPro" id="IPR036582">
    <property type="entry name" value="Mao_N_sf"/>
</dbReference>
<reference evidence="3 4" key="1">
    <citation type="submission" date="2018-12" db="EMBL/GenBank/DDBJ databases">
        <title>Bacillus ochoae sp. nov., Paenibacillus whitsoniae sp. nov., Paenibacillus spiritus sp. nov. Isolated from the Mars Exploration Rover during spacecraft assembly.</title>
        <authorList>
            <person name="Seuylemezian A."/>
            <person name="Vaishampayan P."/>
        </authorList>
    </citation>
    <scope>NUCLEOTIDE SEQUENCE [LARGE SCALE GENOMIC DNA]</scope>
    <source>
        <strain evidence="3 4">MER 54</strain>
    </source>
</reference>
<name>A0A430JJY5_9BACL</name>
<dbReference type="EMBL" id="RXHU01000011">
    <property type="protein sequence ID" value="RTE11313.1"/>
    <property type="molecule type" value="Genomic_DNA"/>
</dbReference>
<comment type="caution">
    <text evidence="3">The sequence shown here is derived from an EMBL/GenBank/DDBJ whole genome shotgun (WGS) entry which is preliminary data.</text>
</comment>
<proteinExistence type="predicted"/>
<dbReference type="Pfam" id="PF07833">
    <property type="entry name" value="Cu_amine_oxidN1"/>
    <property type="match status" value="1"/>
</dbReference>
<evidence type="ECO:0000259" key="2">
    <source>
        <dbReference type="Pfam" id="PF07833"/>
    </source>
</evidence>
<dbReference type="Gene3D" id="3.30.457.10">
    <property type="entry name" value="Copper amine oxidase-like, N-terminal domain"/>
    <property type="match status" value="1"/>
</dbReference>
<organism evidence="3 4">
    <name type="scientific">Paenibacillus whitsoniae</name>
    <dbReference type="NCBI Taxonomy" id="2496558"/>
    <lineage>
        <taxon>Bacteria</taxon>
        <taxon>Bacillati</taxon>
        <taxon>Bacillota</taxon>
        <taxon>Bacilli</taxon>
        <taxon>Bacillales</taxon>
        <taxon>Paenibacillaceae</taxon>
        <taxon>Paenibacillus</taxon>
    </lineage>
</organism>
<feature type="signal peptide" evidence="1">
    <location>
        <begin position="1"/>
        <end position="25"/>
    </location>
</feature>
<gene>
    <name evidence="3" type="ORF">EJQ19_03255</name>
</gene>
<evidence type="ECO:0000313" key="4">
    <source>
        <dbReference type="Proteomes" id="UP000276128"/>
    </source>
</evidence>
<evidence type="ECO:0000313" key="3">
    <source>
        <dbReference type="EMBL" id="RTE11313.1"/>
    </source>
</evidence>
<dbReference type="RefSeq" id="WP_126139763.1">
    <property type="nucleotide sequence ID" value="NZ_RXHU01000011.1"/>
</dbReference>
<protein>
    <recommendedName>
        <fullName evidence="2">Copper amine oxidase-like N-terminal domain-containing protein</fullName>
    </recommendedName>
</protein>
<evidence type="ECO:0000256" key="1">
    <source>
        <dbReference type="SAM" id="SignalP"/>
    </source>
</evidence>
<dbReference type="Proteomes" id="UP000276128">
    <property type="component" value="Unassembled WGS sequence"/>
</dbReference>
<keyword evidence="1" id="KW-0732">Signal</keyword>
<dbReference type="AlphaFoldDB" id="A0A430JJY5"/>
<keyword evidence="4" id="KW-1185">Reference proteome</keyword>
<feature type="domain" description="Copper amine oxidase-like N-terminal" evidence="2">
    <location>
        <begin position="30"/>
        <end position="76"/>
    </location>
</feature>